<comment type="subcellular location">
    <subcellularLocation>
        <location evidence="6">Cell membrane</location>
        <topology evidence="6">Multi-pass membrane protein</topology>
    </subcellularLocation>
    <subcellularLocation>
        <location evidence="1">Membrane</location>
        <topology evidence="1">Multi-pass membrane protein</topology>
    </subcellularLocation>
</comment>
<dbReference type="PANTHER" id="PTHR22926:SF5">
    <property type="entry name" value="PHOSPHO-N-ACETYLMURAMOYL-PENTAPEPTIDE-TRANSFERASE HOMOLOG"/>
    <property type="match status" value="1"/>
</dbReference>
<dbReference type="EC" id="2.7.8.13" evidence="6"/>
<comment type="cofactor">
    <cofactor evidence="6 7">
        <name>Mg(2+)</name>
        <dbReference type="ChEBI" id="CHEBI:18420"/>
    </cofactor>
</comment>
<dbReference type="AlphaFoldDB" id="A0A1F8EGQ2"/>
<dbReference type="GO" id="GO:0008360">
    <property type="term" value="P:regulation of cell shape"/>
    <property type="evidence" value="ECO:0007669"/>
    <property type="project" value="UniProtKB-KW"/>
</dbReference>
<dbReference type="InterPro" id="IPR000715">
    <property type="entry name" value="Glycosyl_transferase_4"/>
</dbReference>
<dbReference type="Proteomes" id="UP000176893">
    <property type="component" value="Unassembled WGS sequence"/>
</dbReference>
<feature type="transmembrane region" description="Helical" evidence="6">
    <location>
        <begin position="182"/>
        <end position="200"/>
    </location>
</feature>
<dbReference type="GO" id="GO:0051992">
    <property type="term" value="F:UDP-N-acetylmuramoyl-L-alanyl-D-glutamyl-meso-2,6-diaminopimelyl-D-alanyl-D-alanine:undecaprenyl-phosphate transferase activity"/>
    <property type="evidence" value="ECO:0007669"/>
    <property type="project" value="RHEA"/>
</dbReference>
<dbReference type="GO" id="GO:0071555">
    <property type="term" value="P:cell wall organization"/>
    <property type="evidence" value="ECO:0007669"/>
    <property type="project" value="UniProtKB-KW"/>
</dbReference>
<keyword evidence="6" id="KW-1003">Cell membrane</keyword>
<dbReference type="UniPathway" id="UPA00219"/>
<dbReference type="GO" id="GO:0046872">
    <property type="term" value="F:metal ion binding"/>
    <property type="evidence" value="ECO:0007669"/>
    <property type="project" value="UniProtKB-KW"/>
</dbReference>
<dbReference type="Pfam" id="PF00953">
    <property type="entry name" value="Glycos_transf_4"/>
    <property type="match status" value="1"/>
</dbReference>
<sequence length="361" mass="40375">MGINSEIFSILNIVKIFGVATLAFFVNLIITHFWTKILLTYFKPGKSVERDKDTFWGETPIFNALHKKKEGTPTMGGMPIWLTVAFLAMLFWFLARLFGGFWSSIDFLSRKQTLLPLGLLVLAGVMGMVDDVLGVFKKGGFKLKKRLILYFVVASIGAWWFYFKLDITSINIPFYGDVQVGWLYVIYFMIITVATAFSMNETDGLDGLSGGVFLTMFGALAAIAFDQGRIDMVTFLAAIMGALVGFLWFNIYPARFFMGDTGVMSLGFTAAVVALLTDTALLLPLIAIIPLIESFSVILQTLSKKIRKKKIFPSTPIHHTFEALGWPETQITMRFWMINAIGAIIGLIIFLVDSKIPPLFR</sequence>
<feature type="transmembrane region" description="Helical" evidence="6">
    <location>
        <begin position="207"/>
        <end position="224"/>
    </location>
</feature>
<dbReference type="GO" id="GO:0008963">
    <property type="term" value="F:phospho-N-acetylmuramoyl-pentapeptide-transferase activity"/>
    <property type="evidence" value="ECO:0007669"/>
    <property type="project" value="UniProtKB-UniRule"/>
</dbReference>
<evidence type="ECO:0000256" key="7">
    <source>
        <dbReference type="PIRSR" id="PIRSR600715-1"/>
    </source>
</evidence>
<evidence type="ECO:0000256" key="4">
    <source>
        <dbReference type="ARBA" id="ARBA00022989"/>
    </source>
</evidence>
<evidence type="ECO:0000313" key="8">
    <source>
        <dbReference type="EMBL" id="OGM99225.1"/>
    </source>
</evidence>
<dbReference type="HAMAP" id="MF_00038">
    <property type="entry name" value="MraY"/>
    <property type="match status" value="1"/>
</dbReference>
<feature type="transmembrane region" description="Helical" evidence="6">
    <location>
        <begin position="335"/>
        <end position="352"/>
    </location>
</feature>
<evidence type="ECO:0000256" key="6">
    <source>
        <dbReference type="HAMAP-Rule" id="MF_00038"/>
    </source>
</evidence>
<evidence type="ECO:0000313" key="9">
    <source>
        <dbReference type="Proteomes" id="UP000176893"/>
    </source>
</evidence>
<name>A0A1F8EGQ2_9BACT</name>
<dbReference type="InterPro" id="IPR003524">
    <property type="entry name" value="PNAcMuramoyl-5peptid_Trfase"/>
</dbReference>
<keyword evidence="6" id="KW-0133">Cell shape</keyword>
<protein>
    <recommendedName>
        <fullName evidence="6">Phospho-N-acetylmuramoyl-pentapeptide-transferase</fullName>
        <ecNumber evidence="6">2.7.8.13</ecNumber>
    </recommendedName>
    <alternativeName>
        <fullName evidence="6">UDP-MurNAc-pentapeptide phosphotransferase</fullName>
    </alternativeName>
</protein>
<dbReference type="GO" id="GO:0009252">
    <property type="term" value="P:peptidoglycan biosynthetic process"/>
    <property type="evidence" value="ECO:0007669"/>
    <property type="project" value="UniProtKB-UniRule"/>
</dbReference>
<gene>
    <name evidence="6" type="primary">mraY</name>
    <name evidence="8" type="ORF">A2649_03740</name>
</gene>
<keyword evidence="6 7" id="KW-0460">Magnesium</keyword>
<comment type="catalytic activity">
    <reaction evidence="6">
        <text>UDP-N-acetyl-alpha-D-muramoyl-L-alanyl-gamma-D-glutamyl-meso-2,6-diaminopimeloyl-D-alanyl-D-alanine + di-trans,octa-cis-undecaprenyl phosphate = di-trans,octa-cis-undecaprenyl diphospho-N-acetyl-alpha-D-muramoyl-L-alanyl-D-glutamyl-meso-2,6-diaminopimeloyl-D-alanyl-D-alanine + UMP</text>
        <dbReference type="Rhea" id="RHEA:28386"/>
        <dbReference type="ChEBI" id="CHEBI:57865"/>
        <dbReference type="ChEBI" id="CHEBI:60392"/>
        <dbReference type="ChEBI" id="CHEBI:61386"/>
        <dbReference type="ChEBI" id="CHEBI:61387"/>
        <dbReference type="EC" id="2.7.8.13"/>
    </reaction>
</comment>
<comment type="similarity">
    <text evidence="6">Belongs to the glycosyltransferase 4 family. MraY subfamily.</text>
</comment>
<dbReference type="PANTHER" id="PTHR22926">
    <property type="entry name" value="PHOSPHO-N-ACETYLMURAMOYL-PENTAPEPTIDE-TRANSFERASE"/>
    <property type="match status" value="1"/>
</dbReference>
<evidence type="ECO:0000256" key="1">
    <source>
        <dbReference type="ARBA" id="ARBA00004141"/>
    </source>
</evidence>
<feature type="transmembrane region" description="Helical" evidence="6">
    <location>
        <begin position="282"/>
        <end position="302"/>
    </location>
</feature>
<dbReference type="EMBL" id="MGJB01000001">
    <property type="protein sequence ID" value="OGM99225.1"/>
    <property type="molecule type" value="Genomic_DNA"/>
</dbReference>
<keyword evidence="6 7" id="KW-0479">Metal-binding</keyword>
<comment type="pathway">
    <text evidence="6">Cell wall biogenesis; peptidoglycan biosynthesis.</text>
</comment>
<keyword evidence="6" id="KW-0132">Cell division</keyword>
<dbReference type="GO" id="GO:0005886">
    <property type="term" value="C:plasma membrane"/>
    <property type="evidence" value="ECO:0007669"/>
    <property type="project" value="UniProtKB-SubCell"/>
</dbReference>
<comment type="function">
    <text evidence="6">Catalyzes the initial step of the lipid cycle reactions in the biosynthesis of the cell wall peptidoglycan: transfers peptidoglycan precursor phospho-MurNAc-pentapeptide from UDP-MurNAc-pentapeptide onto the lipid carrier undecaprenyl phosphate, yielding undecaprenyl-pyrophosphoryl-MurNAc-pentapeptide, known as lipid I.</text>
</comment>
<evidence type="ECO:0000256" key="5">
    <source>
        <dbReference type="ARBA" id="ARBA00023136"/>
    </source>
</evidence>
<feature type="transmembrane region" description="Helical" evidence="6">
    <location>
        <begin position="75"/>
        <end position="94"/>
    </location>
</feature>
<keyword evidence="2 6" id="KW-0808">Transferase</keyword>
<keyword evidence="6" id="KW-0961">Cell wall biogenesis/degradation</keyword>
<reference evidence="8 9" key="1">
    <citation type="journal article" date="2016" name="Nat. Commun.">
        <title>Thousands of microbial genomes shed light on interconnected biogeochemical processes in an aquifer system.</title>
        <authorList>
            <person name="Anantharaman K."/>
            <person name="Brown C.T."/>
            <person name="Hug L.A."/>
            <person name="Sharon I."/>
            <person name="Castelle C.J."/>
            <person name="Probst A.J."/>
            <person name="Thomas B.C."/>
            <person name="Singh A."/>
            <person name="Wilkins M.J."/>
            <person name="Karaoz U."/>
            <person name="Brodie E.L."/>
            <person name="Williams K.H."/>
            <person name="Hubbard S.S."/>
            <person name="Banfield J.F."/>
        </authorList>
    </citation>
    <scope>NUCLEOTIDE SEQUENCE [LARGE SCALE GENOMIC DNA]</scope>
</reference>
<comment type="caution">
    <text evidence="8">The sequence shown here is derived from an EMBL/GenBank/DDBJ whole genome shotgun (WGS) entry which is preliminary data.</text>
</comment>
<keyword evidence="6" id="KW-0131">Cell cycle</keyword>
<keyword evidence="3 6" id="KW-0812">Transmembrane</keyword>
<dbReference type="GO" id="GO:0051301">
    <property type="term" value="P:cell division"/>
    <property type="evidence" value="ECO:0007669"/>
    <property type="project" value="UniProtKB-KW"/>
</dbReference>
<keyword evidence="4 6" id="KW-1133">Transmembrane helix</keyword>
<accession>A0A1F8EGQ2</accession>
<keyword evidence="5 6" id="KW-0472">Membrane</keyword>
<feature type="transmembrane region" description="Helical" evidence="6">
    <location>
        <begin position="147"/>
        <end position="162"/>
    </location>
</feature>
<keyword evidence="6" id="KW-0573">Peptidoglycan synthesis</keyword>
<feature type="transmembrane region" description="Helical" evidence="6">
    <location>
        <begin position="114"/>
        <end position="135"/>
    </location>
</feature>
<organism evidence="8 9">
    <name type="scientific">Candidatus Yanofskybacteria bacterium RIFCSPHIGHO2_01_FULL_41_26</name>
    <dbReference type="NCBI Taxonomy" id="1802661"/>
    <lineage>
        <taxon>Bacteria</taxon>
        <taxon>Candidatus Yanofskyibacteriota</taxon>
    </lineage>
</organism>
<feature type="binding site" evidence="7">
    <location>
        <position position="200"/>
    </location>
    <ligand>
        <name>Mg(2+)</name>
        <dbReference type="ChEBI" id="CHEBI:18420"/>
    </ligand>
</feature>
<evidence type="ECO:0000256" key="2">
    <source>
        <dbReference type="ARBA" id="ARBA00022679"/>
    </source>
</evidence>
<feature type="binding site" evidence="7">
    <location>
        <position position="260"/>
    </location>
    <ligand>
        <name>Mg(2+)</name>
        <dbReference type="ChEBI" id="CHEBI:18420"/>
    </ligand>
</feature>
<evidence type="ECO:0000256" key="3">
    <source>
        <dbReference type="ARBA" id="ARBA00022692"/>
    </source>
</evidence>
<proteinExistence type="inferred from homology"/>
<feature type="transmembrane region" description="Helical" evidence="6">
    <location>
        <begin position="230"/>
        <end position="249"/>
    </location>
</feature>
<feature type="transmembrane region" description="Helical" evidence="6">
    <location>
        <begin position="12"/>
        <end position="34"/>
    </location>
</feature>
<dbReference type="STRING" id="1802661.A2649_03740"/>